<reference evidence="1" key="1">
    <citation type="submission" date="2023-07" db="EMBL/GenBank/DDBJ databases">
        <title>Sorghum-associated microbial communities from plants grown in Nebraska, USA.</title>
        <authorList>
            <person name="Schachtman D."/>
        </authorList>
    </citation>
    <scope>NUCLEOTIDE SEQUENCE</scope>
    <source>
        <strain evidence="1">BE330</strain>
    </source>
</reference>
<sequence length="257" mass="27785">MDAPILFTDQYPTRYVCAAAPGHLVVQTNPAFLHHGCEHAAYGEVRRDERTGLDASAAVHVLSGRPGTWRVHASGRAADRFRLAVTVSVEDLPSRQAAIDAAPAVTARLWAALRRAAELDDDARNLLALEEPARVTTRVPEDRRVRTGTLELRREANALHCWCAAQGTHGVLIDPDLPSAYALLRCVPGQDLTEACAAHLDLWLDGEARAFGQTVSRHPGGPWRLTAHATGHTRTLPGTCTPEQALLAAWTERGAVA</sequence>
<protein>
    <submittedName>
        <fullName evidence="1">Uncharacterized protein</fullName>
    </submittedName>
</protein>
<evidence type="ECO:0000313" key="2">
    <source>
        <dbReference type="Proteomes" id="UP001185331"/>
    </source>
</evidence>
<comment type="caution">
    <text evidence="1">The sequence shown here is derived from an EMBL/GenBank/DDBJ whole genome shotgun (WGS) entry which is preliminary data.</text>
</comment>
<dbReference type="EMBL" id="JAVDQK010000004">
    <property type="protein sequence ID" value="MDR6218279.1"/>
    <property type="molecule type" value="Genomic_DNA"/>
</dbReference>
<evidence type="ECO:0000313" key="1">
    <source>
        <dbReference type="EMBL" id="MDR6218279.1"/>
    </source>
</evidence>
<organism evidence="1 2">
    <name type="scientific">Deinococcus soli</name>
    <name type="common">ex Cha et al. 2016</name>
    <dbReference type="NCBI Taxonomy" id="1309411"/>
    <lineage>
        <taxon>Bacteria</taxon>
        <taxon>Thermotogati</taxon>
        <taxon>Deinococcota</taxon>
        <taxon>Deinococci</taxon>
        <taxon>Deinococcales</taxon>
        <taxon>Deinococcaceae</taxon>
        <taxon>Deinococcus</taxon>
    </lineage>
</organism>
<accession>A0AAE3XCA1</accession>
<proteinExistence type="predicted"/>
<dbReference type="RefSeq" id="WP_309854619.1">
    <property type="nucleotide sequence ID" value="NZ_JAVDQJ010000005.1"/>
</dbReference>
<gene>
    <name evidence="1" type="ORF">J2Y00_001842</name>
</gene>
<name>A0AAE3XCA1_9DEIO</name>
<dbReference type="Proteomes" id="UP001185331">
    <property type="component" value="Unassembled WGS sequence"/>
</dbReference>
<dbReference type="AlphaFoldDB" id="A0AAE3XCA1"/>